<name>A0AAE0YM23_9GAST</name>
<accession>A0AAE0YM23</accession>
<evidence type="ECO:0000256" key="3">
    <source>
        <dbReference type="PIRSR" id="PIRSR637359-2"/>
    </source>
</evidence>
<dbReference type="Gene3D" id="3.40.50.300">
    <property type="entry name" value="P-loop containing nucleotide triphosphate hydrolases"/>
    <property type="match status" value="1"/>
</dbReference>
<dbReference type="AlphaFoldDB" id="A0AAE0YM23"/>
<reference evidence="7" key="1">
    <citation type="journal article" date="2023" name="G3 (Bethesda)">
        <title>A reference genome for the long-term kleptoplast-retaining sea slug Elysia crispata morphotype clarki.</title>
        <authorList>
            <person name="Eastman K.E."/>
            <person name="Pendleton A.L."/>
            <person name="Shaikh M.A."/>
            <person name="Suttiyut T."/>
            <person name="Ogas R."/>
            <person name="Tomko P."/>
            <person name="Gavelis G."/>
            <person name="Widhalm J.R."/>
            <person name="Wisecaver J.H."/>
        </authorList>
    </citation>
    <scope>NUCLEOTIDE SEQUENCE</scope>
    <source>
        <strain evidence="7">ECLA1</strain>
    </source>
</reference>
<evidence type="ECO:0000313" key="8">
    <source>
        <dbReference type="Proteomes" id="UP001283361"/>
    </source>
</evidence>
<dbReference type="Proteomes" id="UP001283361">
    <property type="component" value="Unassembled WGS sequence"/>
</dbReference>
<evidence type="ECO:0000259" key="6">
    <source>
        <dbReference type="Pfam" id="PF00685"/>
    </source>
</evidence>
<comment type="caution">
    <text evidence="7">The sequence shown here is derived from an EMBL/GenBank/DDBJ whole genome shotgun (WGS) entry which is preliminary data.</text>
</comment>
<feature type="region of interest" description="Disordered" evidence="5">
    <location>
        <begin position="1"/>
        <end position="23"/>
    </location>
</feature>
<dbReference type="Pfam" id="PF00685">
    <property type="entry name" value="Sulfotransfer_1"/>
    <property type="match status" value="1"/>
</dbReference>
<feature type="domain" description="Sulfotransferase" evidence="6">
    <location>
        <begin position="54"/>
        <end position="168"/>
    </location>
</feature>
<feature type="compositionally biased region" description="Basic and acidic residues" evidence="5">
    <location>
        <begin position="14"/>
        <end position="23"/>
    </location>
</feature>
<keyword evidence="2" id="KW-0325">Glycoprotein</keyword>
<feature type="disulfide bond" evidence="4">
    <location>
        <begin position="173"/>
        <end position="183"/>
    </location>
</feature>
<dbReference type="InterPro" id="IPR027417">
    <property type="entry name" value="P-loop_NTPase"/>
</dbReference>
<keyword evidence="1" id="KW-0808">Transferase</keyword>
<evidence type="ECO:0000313" key="7">
    <source>
        <dbReference type="EMBL" id="KAK3751058.1"/>
    </source>
</evidence>
<evidence type="ECO:0000256" key="2">
    <source>
        <dbReference type="ARBA" id="ARBA00023180"/>
    </source>
</evidence>
<dbReference type="InterPro" id="IPR000863">
    <property type="entry name" value="Sulfotransferase_dom"/>
</dbReference>
<dbReference type="SUPFAM" id="SSF52540">
    <property type="entry name" value="P-loop containing nucleoside triphosphate hydrolases"/>
    <property type="match status" value="1"/>
</dbReference>
<dbReference type="EMBL" id="JAWDGP010005840">
    <property type="protein sequence ID" value="KAK3751058.1"/>
    <property type="molecule type" value="Genomic_DNA"/>
</dbReference>
<feature type="binding site" evidence="3">
    <location>
        <position position="73"/>
    </location>
    <ligand>
        <name>3'-phosphoadenylyl sulfate</name>
        <dbReference type="ChEBI" id="CHEBI:58339"/>
    </ligand>
</feature>
<sequence>MQVYSLHPSQAQQRDVRRGEGRELMPKSYHDQLTVEKTPAYFVSSEVPQRVFDLDPNMKLLLVVRDPVTRAISDYCQAASKHPVKPFERMAMENGIQGQIHANWSAIRIGLYAQHMARWLNVFPPSQFYVVDGQRLVDHPAAELTQVEKFLGISSFIRDSHFRLRSFKGKFPCLVREDGSVHCLNERSKGRAHPVVQENVLHRLRKFYKPHNERFFNMRIEIQVSTSTIALDDMKGALSRHHLKLGRPSNLSNDIEQS</sequence>
<protein>
    <recommendedName>
        <fullName evidence="6">Sulfotransferase domain-containing protein</fullName>
    </recommendedName>
</protein>
<feature type="binding site" evidence="3">
    <location>
        <position position="65"/>
    </location>
    <ligand>
        <name>3'-phosphoadenylyl sulfate</name>
        <dbReference type="ChEBI" id="CHEBI:58339"/>
    </ligand>
</feature>
<evidence type="ECO:0000256" key="1">
    <source>
        <dbReference type="ARBA" id="ARBA00022679"/>
    </source>
</evidence>
<organism evidence="7 8">
    <name type="scientific">Elysia crispata</name>
    <name type="common">lettuce slug</name>
    <dbReference type="NCBI Taxonomy" id="231223"/>
    <lineage>
        <taxon>Eukaryota</taxon>
        <taxon>Metazoa</taxon>
        <taxon>Spiralia</taxon>
        <taxon>Lophotrochozoa</taxon>
        <taxon>Mollusca</taxon>
        <taxon>Gastropoda</taxon>
        <taxon>Heterobranchia</taxon>
        <taxon>Euthyneura</taxon>
        <taxon>Panpulmonata</taxon>
        <taxon>Sacoglossa</taxon>
        <taxon>Placobranchoidea</taxon>
        <taxon>Plakobranchidae</taxon>
        <taxon>Elysia</taxon>
    </lineage>
</organism>
<evidence type="ECO:0000256" key="5">
    <source>
        <dbReference type="SAM" id="MobiDB-lite"/>
    </source>
</evidence>
<dbReference type="InterPro" id="IPR037359">
    <property type="entry name" value="NST/OST"/>
</dbReference>
<evidence type="ECO:0000256" key="4">
    <source>
        <dbReference type="PIRSR" id="PIRSR637359-3"/>
    </source>
</evidence>
<keyword evidence="4" id="KW-1015">Disulfide bond</keyword>
<dbReference type="PANTHER" id="PTHR10605">
    <property type="entry name" value="HEPARAN SULFATE SULFOTRANSFERASE"/>
    <property type="match status" value="1"/>
</dbReference>
<feature type="binding site" evidence="3">
    <location>
        <begin position="189"/>
        <end position="193"/>
    </location>
    <ligand>
        <name>3'-phosphoadenylyl sulfate</name>
        <dbReference type="ChEBI" id="CHEBI:58339"/>
    </ligand>
</feature>
<dbReference type="PANTHER" id="PTHR10605:SF72">
    <property type="entry name" value="HEPARAN SULFATE 3-O SULFOTRANSFERASE-B, ISOFORM A"/>
    <property type="match status" value="1"/>
</dbReference>
<keyword evidence="8" id="KW-1185">Reference proteome</keyword>
<proteinExistence type="predicted"/>
<gene>
    <name evidence="7" type="ORF">RRG08_044636</name>
</gene>
<dbReference type="GO" id="GO:0008467">
    <property type="term" value="F:[heparan sulfate]-glucosamine 3-sulfotransferase activity"/>
    <property type="evidence" value="ECO:0007669"/>
    <property type="project" value="TreeGrafter"/>
</dbReference>